<organism evidence="1">
    <name type="scientific">hydrothermal vent metagenome</name>
    <dbReference type="NCBI Taxonomy" id="652676"/>
    <lineage>
        <taxon>unclassified sequences</taxon>
        <taxon>metagenomes</taxon>
        <taxon>ecological metagenomes</taxon>
    </lineage>
</organism>
<name>A0A3B1CG36_9ZZZZ</name>
<evidence type="ECO:0000313" key="1">
    <source>
        <dbReference type="EMBL" id="VAX21610.1"/>
    </source>
</evidence>
<dbReference type="EMBL" id="UOGB01000210">
    <property type="protein sequence ID" value="VAX21610.1"/>
    <property type="molecule type" value="Genomic_DNA"/>
</dbReference>
<sequence>MFFIDLKKTSMFFLYLEKTFILSTFAEFILN</sequence>
<gene>
    <name evidence="1" type="ORF">MNBD_NITROSPINAE03-1179</name>
</gene>
<reference evidence="1" key="1">
    <citation type="submission" date="2018-06" db="EMBL/GenBank/DDBJ databases">
        <authorList>
            <person name="Zhirakovskaya E."/>
        </authorList>
    </citation>
    <scope>NUCLEOTIDE SEQUENCE</scope>
</reference>
<dbReference type="AlphaFoldDB" id="A0A3B1CG36"/>
<protein>
    <submittedName>
        <fullName evidence="1">Uncharacterized protein</fullName>
    </submittedName>
</protein>
<accession>A0A3B1CG36</accession>
<feature type="non-terminal residue" evidence="1">
    <location>
        <position position="31"/>
    </location>
</feature>
<proteinExistence type="predicted"/>